<feature type="transmembrane region" description="Helical" evidence="2">
    <location>
        <begin position="269"/>
        <end position="293"/>
    </location>
</feature>
<proteinExistence type="predicted"/>
<comment type="caution">
    <text evidence="4">The sequence shown here is derived from an EMBL/GenBank/DDBJ whole genome shotgun (WGS) entry which is preliminary data.</text>
</comment>
<keyword evidence="2" id="KW-1133">Transmembrane helix</keyword>
<evidence type="ECO:0000256" key="3">
    <source>
        <dbReference type="SAM" id="SignalP"/>
    </source>
</evidence>
<name>A0A267G1N9_9PLAT</name>
<keyword evidence="2" id="KW-0472">Membrane</keyword>
<protein>
    <recommendedName>
        <fullName evidence="6">Sushi domain-containing protein</fullName>
    </recommendedName>
</protein>
<feature type="compositionally biased region" description="Polar residues" evidence="1">
    <location>
        <begin position="464"/>
        <end position="474"/>
    </location>
</feature>
<feature type="chain" id="PRO_5013102840" description="Sushi domain-containing protein" evidence="3">
    <location>
        <begin position="20"/>
        <end position="582"/>
    </location>
</feature>
<feature type="region of interest" description="Disordered" evidence="1">
    <location>
        <begin position="516"/>
        <end position="582"/>
    </location>
</feature>
<evidence type="ECO:0000313" key="4">
    <source>
        <dbReference type="EMBL" id="PAA79990.1"/>
    </source>
</evidence>
<dbReference type="AlphaFoldDB" id="A0A267G1N9"/>
<reference evidence="4 5" key="1">
    <citation type="submission" date="2017-06" db="EMBL/GenBank/DDBJ databases">
        <title>A platform for efficient transgenesis in Macrostomum lignano, a flatworm model organism for stem cell research.</title>
        <authorList>
            <person name="Berezikov E."/>
        </authorList>
    </citation>
    <scope>NUCLEOTIDE SEQUENCE [LARGE SCALE GENOMIC DNA]</scope>
    <source>
        <strain evidence="4">DV1</strain>
        <tissue evidence="4">Whole organism</tissue>
    </source>
</reference>
<feature type="compositionally biased region" description="Low complexity" evidence="1">
    <location>
        <begin position="451"/>
        <end position="463"/>
    </location>
</feature>
<evidence type="ECO:0000256" key="1">
    <source>
        <dbReference type="SAM" id="MobiDB-lite"/>
    </source>
</evidence>
<feature type="region of interest" description="Disordered" evidence="1">
    <location>
        <begin position="378"/>
        <end position="400"/>
    </location>
</feature>
<accession>A0A267G1N9</accession>
<feature type="non-terminal residue" evidence="4">
    <location>
        <position position="1"/>
    </location>
</feature>
<feature type="region of interest" description="Disordered" evidence="1">
    <location>
        <begin position="451"/>
        <end position="501"/>
    </location>
</feature>
<feature type="compositionally biased region" description="Low complexity" evidence="1">
    <location>
        <begin position="522"/>
        <end position="532"/>
    </location>
</feature>
<evidence type="ECO:0000313" key="5">
    <source>
        <dbReference type="Proteomes" id="UP000215902"/>
    </source>
</evidence>
<evidence type="ECO:0000256" key="2">
    <source>
        <dbReference type="SAM" id="Phobius"/>
    </source>
</evidence>
<organism evidence="4 5">
    <name type="scientific">Macrostomum lignano</name>
    <dbReference type="NCBI Taxonomy" id="282301"/>
    <lineage>
        <taxon>Eukaryota</taxon>
        <taxon>Metazoa</taxon>
        <taxon>Spiralia</taxon>
        <taxon>Lophotrochozoa</taxon>
        <taxon>Platyhelminthes</taxon>
        <taxon>Rhabditophora</taxon>
        <taxon>Macrostomorpha</taxon>
        <taxon>Macrostomida</taxon>
        <taxon>Macrostomidae</taxon>
        <taxon>Macrostomum</taxon>
    </lineage>
</organism>
<keyword evidence="3" id="KW-0732">Signal</keyword>
<dbReference type="Proteomes" id="UP000215902">
    <property type="component" value="Unassembled WGS sequence"/>
</dbReference>
<sequence length="582" mass="58613">LSQLPLVATLLAWAAAAAADSPGCEFNSASLPSSAKPPLHLLLLTSSASTDSAASTSLQAPPGGLLSYGCPDFTERRYAVCLPGFGWHPDVSCPKSPAPIPDELPWGACRVPGVPAPAEADLAPVWSNLTASPGQSVYVDCIGADSVLLGPARWTCLPGAADSSGSSTAAAATDKPAPAVGRWDRNSLPRCVRQSVRCRRPAAATAERCLNPACDFYFADSVAVFTCGGRQTAHLCQANGTWYPGTESLCATAPPTVGQAGSPNLMTTLAWVLGPCAVLALLLLAVALALLALRRARFLRRRRARRNAAAAAIVAAAGGSTASLGPLPPPLTPSAGSRDAAYFDDFDYFSYASGGYYYDDFGAIDLLLDSSSGGRRSFPRASSSAAYDDDGVGGGDGTGGAGGGDLVRLLSAARPPSYDEAVAADNPAALFGVGSAVRGGRGTAAPTASASAAAGAAPAQQAGNPASRSLSGAQSRRRPRPLQSTGPLGGGGLCDGDTLSTSTAVSLPAPAVSIAGGAASPQQQQQQQQQSQCRSSLETMAFSDGTSVTLPTLESTSSRSLASNRPLCGSVGKPADCADGAA</sequence>
<feature type="signal peptide" evidence="3">
    <location>
        <begin position="1"/>
        <end position="19"/>
    </location>
</feature>
<feature type="compositionally biased region" description="Polar residues" evidence="1">
    <location>
        <begin position="533"/>
        <end position="563"/>
    </location>
</feature>
<gene>
    <name evidence="4" type="ORF">BOX15_Mlig032277g1</name>
</gene>
<keyword evidence="5" id="KW-1185">Reference proteome</keyword>
<dbReference type="EMBL" id="NIVC01000604">
    <property type="protein sequence ID" value="PAA79990.1"/>
    <property type="molecule type" value="Genomic_DNA"/>
</dbReference>
<evidence type="ECO:0008006" key="6">
    <source>
        <dbReference type="Google" id="ProtNLM"/>
    </source>
</evidence>
<keyword evidence="2" id="KW-0812">Transmembrane</keyword>